<evidence type="ECO:0000313" key="9">
    <source>
        <dbReference type="EMBL" id="PTM58914.1"/>
    </source>
</evidence>
<feature type="domain" description="RecX second three-helical" evidence="6">
    <location>
        <begin position="110"/>
        <end position="151"/>
    </location>
</feature>
<name>A0A2T4ZAJ3_9BACL</name>
<protein>
    <recommendedName>
        <fullName evidence="3 5">Regulatory protein RecX</fullName>
    </recommendedName>
</protein>
<dbReference type="AlphaFoldDB" id="A0A2T4ZAJ3"/>
<dbReference type="Gene3D" id="1.10.10.10">
    <property type="entry name" value="Winged helix-like DNA-binding domain superfamily/Winged helix DNA-binding domain"/>
    <property type="match status" value="3"/>
</dbReference>
<dbReference type="Proteomes" id="UP000241639">
    <property type="component" value="Unassembled WGS sequence"/>
</dbReference>
<dbReference type="GO" id="GO:0005737">
    <property type="term" value="C:cytoplasm"/>
    <property type="evidence" value="ECO:0007669"/>
    <property type="project" value="UniProtKB-SubCell"/>
</dbReference>
<dbReference type="RefSeq" id="WP_107725660.1">
    <property type="nucleotide sequence ID" value="NZ_PZZP01000001.1"/>
</dbReference>
<evidence type="ECO:0000259" key="6">
    <source>
        <dbReference type="Pfam" id="PF02631"/>
    </source>
</evidence>
<dbReference type="HAMAP" id="MF_01114">
    <property type="entry name" value="RecX"/>
    <property type="match status" value="1"/>
</dbReference>
<accession>A0A2T4ZAJ3</accession>
<dbReference type="InterPro" id="IPR036388">
    <property type="entry name" value="WH-like_DNA-bd_sf"/>
</dbReference>
<reference evidence="9 10" key="1">
    <citation type="submission" date="2018-04" db="EMBL/GenBank/DDBJ databases">
        <title>Genomic Encyclopedia of Archaeal and Bacterial Type Strains, Phase II (KMG-II): from individual species to whole genera.</title>
        <authorList>
            <person name="Goeker M."/>
        </authorList>
    </citation>
    <scope>NUCLEOTIDE SEQUENCE [LARGE SCALE GENOMIC DNA]</scope>
    <source>
        <strain evidence="9 10">DSM 45169</strain>
    </source>
</reference>
<comment type="function">
    <text evidence="5">Modulates RecA activity.</text>
</comment>
<comment type="subcellular location">
    <subcellularLocation>
        <location evidence="1 5">Cytoplasm</location>
    </subcellularLocation>
</comment>
<dbReference type="Pfam" id="PF02631">
    <property type="entry name" value="RecX_HTH2"/>
    <property type="match status" value="1"/>
</dbReference>
<gene>
    <name evidence="5" type="primary">recX</name>
    <name evidence="9" type="ORF">C8J48_1513</name>
</gene>
<evidence type="ECO:0000259" key="8">
    <source>
        <dbReference type="Pfam" id="PF21982"/>
    </source>
</evidence>
<dbReference type="Pfam" id="PF21981">
    <property type="entry name" value="RecX_HTH3"/>
    <property type="match status" value="1"/>
</dbReference>
<evidence type="ECO:0000259" key="7">
    <source>
        <dbReference type="Pfam" id="PF21981"/>
    </source>
</evidence>
<keyword evidence="10" id="KW-1185">Reference proteome</keyword>
<evidence type="ECO:0000313" key="10">
    <source>
        <dbReference type="Proteomes" id="UP000241639"/>
    </source>
</evidence>
<evidence type="ECO:0000256" key="4">
    <source>
        <dbReference type="ARBA" id="ARBA00022490"/>
    </source>
</evidence>
<evidence type="ECO:0000256" key="5">
    <source>
        <dbReference type="HAMAP-Rule" id="MF_01114"/>
    </source>
</evidence>
<dbReference type="InterPro" id="IPR003783">
    <property type="entry name" value="Regulatory_RecX"/>
</dbReference>
<feature type="domain" description="RecX first three-helical" evidence="8">
    <location>
        <begin position="66"/>
        <end position="103"/>
    </location>
</feature>
<dbReference type="Pfam" id="PF21982">
    <property type="entry name" value="RecX_HTH1"/>
    <property type="match status" value="1"/>
</dbReference>
<comment type="similarity">
    <text evidence="2 5">Belongs to the RecX family.</text>
</comment>
<dbReference type="PANTHER" id="PTHR33602:SF1">
    <property type="entry name" value="REGULATORY PROTEIN RECX FAMILY PROTEIN"/>
    <property type="match status" value="1"/>
</dbReference>
<dbReference type="EMBL" id="PZZP01000001">
    <property type="protein sequence ID" value="PTM58914.1"/>
    <property type="molecule type" value="Genomic_DNA"/>
</dbReference>
<keyword evidence="4 5" id="KW-0963">Cytoplasm</keyword>
<sequence length="215" mass="24998">METGTITRIERQKSGAPRYNIHIDGEYRLAVHEDVLVRFALSKGMKVDPEELASILEAEEVNKVNQAALRFLGYRPRTIAEVERHLLEKGFAAHPITSVLDRMTKAGYLNDRRFAQEWVRERSRRKGYGPLLLRQELERKGIATEWVDEALAQMGEEERASQIQEVAEKRFIRLRHHPWPTVERRLGQYLLRRGFSGSEVYPILAALKKRHNEGE</sequence>
<dbReference type="InterPro" id="IPR053925">
    <property type="entry name" value="RecX_HTH_3rd"/>
</dbReference>
<dbReference type="InterPro" id="IPR053924">
    <property type="entry name" value="RecX_HTH_2nd"/>
</dbReference>
<proteinExistence type="inferred from homology"/>
<evidence type="ECO:0000256" key="2">
    <source>
        <dbReference type="ARBA" id="ARBA00009695"/>
    </source>
</evidence>
<dbReference type="GO" id="GO:0006282">
    <property type="term" value="P:regulation of DNA repair"/>
    <property type="evidence" value="ECO:0007669"/>
    <property type="project" value="UniProtKB-UniRule"/>
</dbReference>
<evidence type="ECO:0000256" key="1">
    <source>
        <dbReference type="ARBA" id="ARBA00004496"/>
    </source>
</evidence>
<dbReference type="PANTHER" id="PTHR33602">
    <property type="entry name" value="REGULATORY PROTEIN RECX FAMILY PROTEIN"/>
    <property type="match status" value="1"/>
</dbReference>
<comment type="caution">
    <text evidence="9">The sequence shown here is derived from an EMBL/GenBank/DDBJ whole genome shotgun (WGS) entry which is preliminary data.</text>
</comment>
<feature type="domain" description="RecX third three-helical" evidence="7">
    <location>
        <begin position="157"/>
        <end position="201"/>
    </location>
</feature>
<dbReference type="OrthoDB" id="5421057at2"/>
<organism evidence="9 10">
    <name type="scientific">Desmospora activa DSM 45169</name>
    <dbReference type="NCBI Taxonomy" id="1121389"/>
    <lineage>
        <taxon>Bacteria</taxon>
        <taxon>Bacillati</taxon>
        <taxon>Bacillota</taxon>
        <taxon>Bacilli</taxon>
        <taxon>Bacillales</taxon>
        <taxon>Thermoactinomycetaceae</taxon>
        <taxon>Desmospora</taxon>
    </lineage>
</organism>
<dbReference type="InterPro" id="IPR053926">
    <property type="entry name" value="RecX_HTH_1st"/>
</dbReference>
<evidence type="ECO:0000256" key="3">
    <source>
        <dbReference type="ARBA" id="ARBA00018111"/>
    </source>
</evidence>